<dbReference type="CDD" id="cd01745">
    <property type="entry name" value="GATase1_2"/>
    <property type="match status" value="1"/>
</dbReference>
<protein>
    <submittedName>
        <fullName evidence="2">Putative glutamine amidotransferase</fullName>
    </submittedName>
</protein>
<keyword evidence="3" id="KW-1185">Reference proteome</keyword>
<sequence length="267" mass="29463">MVGVTGPNRGGTAAWLCTRFAVWMAGGRTVRITPAHPMAVEALDAVIIGGGADVDPALYGEEPAAPSMRSLRDSSRSLSRFLATLALFPLFWLLRRLLSTKTAMGGDTDRDELETRLLKGALARGLPVLGICRGAQLLNVVCGGTLYQDLRAYYSETPNLWTIWPQKAVRIRPHSQLAKALGRTYCHVNSLHRQAIRSPADSLLPVAHEDNGITQAIEHPEAPCLLGVQWHPEYLPQKREQRALFRHLVLCAEQGRPKTNNSQQNYE</sequence>
<name>A0A1H8S9D0_9GAMM</name>
<dbReference type="InterPro" id="IPR011697">
    <property type="entry name" value="Peptidase_C26"/>
</dbReference>
<proteinExistence type="predicted"/>
<dbReference type="OrthoDB" id="9813383at2"/>
<dbReference type="RefSeq" id="WP_091641748.1">
    <property type="nucleotide sequence ID" value="NZ_FOEG01000002.1"/>
</dbReference>
<evidence type="ECO:0000313" key="2">
    <source>
        <dbReference type="EMBL" id="SEO75659.1"/>
    </source>
</evidence>
<keyword evidence="2" id="KW-0315">Glutamine amidotransferase</keyword>
<gene>
    <name evidence="2" type="ORF">SAMN04488052_102640</name>
</gene>
<feature type="transmembrane region" description="Helical" evidence="1">
    <location>
        <begin position="77"/>
        <end position="94"/>
    </location>
</feature>
<dbReference type="PROSITE" id="PS51273">
    <property type="entry name" value="GATASE_TYPE_1"/>
    <property type="match status" value="1"/>
</dbReference>
<dbReference type="STRING" id="406100.SAMN04488052_102640"/>
<dbReference type="EMBL" id="FOEG01000002">
    <property type="protein sequence ID" value="SEO75659.1"/>
    <property type="molecule type" value="Genomic_DNA"/>
</dbReference>
<dbReference type="PANTHER" id="PTHR43235:SF1">
    <property type="entry name" value="GLUTAMINE AMIDOTRANSFERASE PB2B2.05-RELATED"/>
    <property type="match status" value="1"/>
</dbReference>
<evidence type="ECO:0000313" key="3">
    <source>
        <dbReference type="Proteomes" id="UP000199657"/>
    </source>
</evidence>
<dbReference type="GO" id="GO:0016811">
    <property type="term" value="F:hydrolase activity, acting on carbon-nitrogen (but not peptide) bonds, in linear amides"/>
    <property type="evidence" value="ECO:0007669"/>
    <property type="project" value="InterPro"/>
</dbReference>
<dbReference type="PANTHER" id="PTHR43235">
    <property type="entry name" value="GLUTAMINE AMIDOTRANSFERASE PB2B2.05-RELATED"/>
    <property type="match status" value="1"/>
</dbReference>
<dbReference type="InterPro" id="IPR044668">
    <property type="entry name" value="PuuD-like"/>
</dbReference>
<dbReference type="Pfam" id="PF07722">
    <property type="entry name" value="Peptidase_C26"/>
    <property type="match status" value="2"/>
</dbReference>
<keyword evidence="1" id="KW-0812">Transmembrane</keyword>
<organism evidence="2 3">
    <name type="scientific">Aquisalimonas asiatica</name>
    <dbReference type="NCBI Taxonomy" id="406100"/>
    <lineage>
        <taxon>Bacteria</taxon>
        <taxon>Pseudomonadati</taxon>
        <taxon>Pseudomonadota</taxon>
        <taxon>Gammaproteobacteria</taxon>
        <taxon>Chromatiales</taxon>
        <taxon>Ectothiorhodospiraceae</taxon>
        <taxon>Aquisalimonas</taxon>
    </lineage>
</organism>
<dbReference type="GO" id="GO:0005829">
    <property type="term" value="C:cytosol"/>
    <property type="evidence" value="ECO:0007669"/>
    <property type="project" value="TreeGrafter"/>
</dbReference>
<dbReference type="AlphaFoldDB" id="A0A1H8S9D0"/>
<keyword evidence="1" id="KW-0472">Membrane</keyword>
<accession>A0A1H8S9D0</accession>
<keyword evidence="2" id="KW-0808">Transferase</keyword>
<reference evidence="2 3" key="1">
    <citation type="submission" date="2016-10" db="EMBL/GenBank/DDBJ databases">
        <authorList>
            <person name="de Groot N.N."/>
        </authorList>
    </citation>
    <scope>NUCLEOTIDE SEQUENCE [LARGE SCALE GENOMIC DNA]</scope>
    <source>
        <strain evidence="2 3">CGMCC 1.6291</strain>
    </source>
</reference>
<dbReference type="Proteomes" id="UP000199657">
    <property type="component" value="Unassembled WGS sequence"/>
</dbReference>
<evidence type="ECO:0000256" key="1">
    <source>
        <dbReference type="SAM" id="Phobius"/>
    </source>
</evidence>
<keyword evidence="1" id="KW-1133">Transmembrane helix</keyword>
<dbReference type="GO" id="GO:0016740">
    <property type="term" value="F:transferase activity"/>
    <property type="evidence" value="ECO:0007669"/>
    <property type="project" value="UniProtKB-KW"/>
</dbReference>
<dbReference type="InterPro" id="IPR029062">
    <property type="entry name" value="Class_I_gatase-like"/>
</dbReference>
<dbReference type="Gene3D" id="3.40.50.880">
    <property type="match status" value="1"/>
</dbReference>
<dbReference type="SUPFAM" id="SSF52317">
    <property type="entry name" value="Class I glutamine amidotransferase-like"/>
    <property type="match status" value="1"/>
</dbReference>